<evidence type="ECO:0000256" key="1">
    <source>
        <dbReference type="ARBA" id="ARBA00004137"/>
    </source>
</evidence>
<dbReference type="PANTHER" id="PTHR46281">
    <property type="entry name" value="CYTOCHROME C OXIDASE SUBUNIT 6B"/>
    <property type="match status" value="1"/>
</dbReference>
<feature type="disulfide bond" evidence="7">
    <location>
        <begin position="33"/>
        <end position="65"/>
    </location>
</feature>
<accession>A0A1Y2FD80</accession>
<keyword evidence="5 7" id="KW-1015">Disulfide bond</keyword>
<evidence type="ECO:0000313" key="9">
    <source>
        <dbReference type="Proteomes" id="UP000193685"/>
    </source>
</evidence>
<evidence type="ECO:0000256" key="5">
    <source>
        <dbReference type="ARBA" id="ARBA00023157"/>
    </source>
</evidence>
<dbReference type="Pfam" id="PF02297">
    <property type="entry name" value="COX6B"/>
    <property type="match status" value="1"/>
</dbReference>
<evidence type="ECO:0000256" key="6">
    <source>
        <dbReference type="PIRNR" id="PIRNR000278"/>
    </source>
</evidence>
<dbReference type="SUPFAM" id="SSF47694">
    <property type="entry name" value="Cytochrome c oxidase subunit h"/>
    <property type="match status" value="1"/>
</dbReference>
<keyword evidence="4 6" id="KW-0496">Mitochondrion</keyword>
<gene>
    <name evidence="8" type="ORF">BCR37DRAFT_393473</name>
</gene>
<name>A0A1Y2FD80_PROLT</name>
<keyword evidence="9" id="KW-1185">Reference proteome</keyword>
<dbReference type="EMBL" id="MCFI01000012">
    <property type="protein sequence ID" value="ORY80805.1"/>
    <property type="molecule type" value="Genomic_DNA"/>
</dbReference>
<dbReference type="InterPro" id="IPR048280">
    <property type="entry name" value="COX6B-like"/>
</dbReference>
<dbReference type="FunFam" id="1.10.10.140:FF:000001">
    <property type="entry name" value="Cytochrome c oxidase subunit 6B1"/>
    <property type="match status" value="1"/>
</dbReference>
<dbReference type="InterPro" id="IPR003213">
    <property type="entry name" value="Cyt_c_oxidase_su6B"/>
</dbReference>
<dbReference type="CDD" id="cd00926">
    <property type="entry name" value="Cyt_c_Oxidase_VIb"/>
    <property type="match status" value="1"/>
</dbReference>
<evidence type="ECO:0000313" key="8">
    <source>
        <dbReference type="EMBL" id="ORY80805.1"/>
    </source>
</evidence>
<feature type="disulfide bond" evidence="7">
    <location>
        <begin position="43"/>
        <end position="54"/>
    </location>
</feature>
<dbReference type="STRING" id="56484.A0A1Y2FD80"/>
<comment type="pathway">
    <text evidence="2">Energy metabolism; oxidative phosphorylation.</text>
</comment>
<organism evidence="8 9">
    <name type="scientific">Protomyces lactucae-debilis</name>
    <dbReference type="NCBI Taxonomy" id="2754530"/>
    <lineage>
        <taxon>Eukaryota</taxon>
        <taxon>Fungi</taxon>
        <taxon>Dikarya</taxon>
        <taxon>Ascomycota</taxon>
        <taxon>Taphrinomycotina</taxon>
        <taxon>Taphrinomycetes</taxon>
        <taxon>Taphrinales</taxon>
        <taxon>Protomycetaceae</taxon>
        <taxon>Protomyces</taxon>
    </lineage>
</organism>
<evidence type="ECO:0000256" key="2">
    <source>
        <dbReference type="ARBA" id="ARBA00004673"/>
    </source>
</evidence>
<dbReference type="OrthoDB" id="1107506at2759"/>
<dbReference type="Gene3D" id="1.10.10.140">
    <property type="entry name" value="Cytochrome c oxidase, subunit VIb"/>
    <property type="match status" value="1"/>
</dbReference>
<dbReference type="PIRSF" id="PIRSF000278">
    <property type="entry name" value="Cyt_c_oxidase_6B"/>
    <property type="match status" value="1"/>
</dbReference>
<evidence type="ECO:0000256" key="4">
    <source>
        <dbReference type="ARBA" id="ARBA00023128"/>
    </source>
</evidence>
<dbReference type="AlphaFoldDB" id="A0A1Y2FD80"/>
<comment type="subcellular location">
    <subcellularLocation>
        <location evidence="1">Mitochondrion inner membrane</location>
        <topology evidence="1">Peripheral membrane protein</topology>
        <orientation evidence="1">Intermembrane side</orientation>
    </subcellularLocation>
</comment>
<comment type="caution">
    <text evidence="8">The sequence shown here is derived from an EMBL/GenBank/DDBJ whole genome shotgun (WGS) entry which is preliminary data.</text>
</comment>
<evidence type="ECO:0000256" key="3">
    <source>
        <dbReference type="ARBA" id="ARBA00006425"/>
    </source>
</evidence>
<dbReference type="GeneID" id="63787909"/>
<dbReference type="InterPro" id="IPR036549">
    <property type="entry name" value="CX6/COA6-like_sf"/>
</dbReference>
<sequence>MSDADEKPELRPFTFRTAGYDARFPNTNQSKHCFQNYVDHHKCVNQRGKDFEPCKHFFKAYHALCPNEWHQNWDTLRENGNFPTDLE</sequence>
<dbReference type="RefSeq" id="XP_040724450.1">
    <property type="nucleotide sequence ID" value="XM_040871310.1"/>
</dbReference>
<dbReference type="PANTHER" id="PTHR46281:SF8">
    <property type="entry name" value="CYTOCHROME C OXIDASE SUBUNIT 12, MITOCHONDRIAL"/>
    <property type="match status" value="1"/>
</dbReference>
<reference evidence="8 9" key="1">
    <citation type="submission" date="2016-07" db="EMBL/GenBank/DDBJ databases">
        <title>Pervasive Adenine N6-methylation of Active Genes in Fungi.</title>
        <authorList>
            <consortium name="DOE Joint Genome Institute"/>
            <person name="Mondo S.J."/>
            <person name="Dannebaum R.O."/>
            <person name="Kuo R.C."/>
            <person name="Labutti K."/>
            <person name="Haridas S."/>
            <person name="Kuo A."/>
            <person name="Salamov A."/>
            <person name="Ahrendt S.R."/>
            <person name="Lipzen A."/>
            <person name="Sullivan W."/>
            <person name="Andreopoulos W.B."/>
            <person name="Clum A."/>
            <person name="Lindquist E."/>
            <person name="Daum C."/>
            <person name="Ramamoorthy G.K."/>
            <person name="Gryganskyi A."/>
            <person name="Culley D."/>
            <person name="Magnuson J.K."/>
            <person name="James T.Y."/>
            <person name="O'Malley M.A."/>
            <person name="Stajich J.E."/>
            <person name="Spatafora J.W."/>
            <person name="Visel A."/>
            <person name="Grigoriev I.V."/>
        </authorList>
    </citation>
    <scope>NUCLEOTIDE SEQUENCE [LARGE SCALE GENOMIC DNA]</scope>
    <source>
        <strain evidence="8 9">12-1054</strain>
    </source>
</reference>
<evidence type="ECO:0000256" key="7">
    <source>
        <dbReference type="PIRSR" id="PIRSR000278-1"/>
    </source>
</evidence>
<dbReference type="Proteomes" id="UP000193685">
    <property type="component" value="Unassembled WGS sequence"/>
</dbReference>
<proteinExistence type="inferred from homology"/>
<dbReference type="PROSITE" id="PS51808">
    <property type="entry name" value="CHCH"/>
    <property type="match status" value="1"/>
</dbReference>
<comment type="function">
    <text evidence="6">Component of the cytochrome c oxidase, the last enzyme in the mitochondrial electron transport chain which drives oxidative phosphorylation.</text>
</comment>
<dbReference type="OMA" id="NEWIAKW"/>
<dbReference type="GO" id="GO:0045277">
    <property type="term" value="C:respiratory chain complex IV"/>
    <property type="evidence" value="ECO:0007669"/>
    <property type="project" value="InterPro"/>
</dbReference>
<protein>
    <recommendedName>
        <fullName evidence="6">Cytochrome c oxidase subunit</fullName>
    </recommendedName>
</protein>
<dbReference type="GO" id="GO:0006123">
    <property type="term" value="P:mitochondrial electron transport, cytochrome c to oxygen"/>
    <property type="evidence" value="ECO:0007669"/>
    <property type="project" value="UniProtKB-ARBA"/>
</dbReference>
<dbReference type="GO" id="GO:0005743">
    <property type="term" value="C:mitochondrial inner membrane"/>
    <property type="evidence" value="ECO:0007669"/>
    <property type="project" value="UniProtKB-SubCell"/>
</dbReference>
<comment type="similarity">
    <text evidence="3">Belongs to the cytochrome c oxidase subunit 6B family.</text>
</comment>